<evidence type="ECO:0000313" key="11">
    <source>
        <dbReference type="Proteomes" id="UP001139006"/>
    </source>
</evidence>
<comment type="similarity">
    <text evidence="2">Belongs to the bacterial sugar transferase family.</text>
</comment>
<evidence type="ECO:0000256" key="5">
    <source>
        <dbReference type="ARBA" id="ARBA00022692"/>
    </source>
</evidence>
<evidence type="ECO:0000256" key="3">
    <source>
        <dbReference type="ARBA" id="ARBA00022475"/>
    </source>
</evidence>
<protein>
    <submittedName>
        <fullName evidence="10">Sugar transferase</fullName>
    </submittedName>
</protein>
<evidence type="ECO:0000256" key="4">
    <source>
        <dbReference type="ARBA" id="ARBA00022679"/>
    </source>
</evidence>
<organism evidence="10 11">
    <name type="scientific">Ligilactobacillus ubinensis</name>
    <dbReference type="NCBI Taxonomy" id="2876789"/>
    <lineage>
        <taxon>Bacteria</taxon>
        <taxon>Bacillati</taxon>
        <taxon>Bacillota</taxon>
        <taxon>Bacilli</taxon>
        <taxon>Lactobacillales</taxon>
        <taxon>Lactobacillaceae</taxon>
        <taxon>Ligilactobacillus</taxon>
    </lineage>
</organism>
<reference evidence="10 11" key="1">
    <citation type="journal article" date="2023" name="Int. J. Syst. Evol. Microbiol.">
        <title>Ligilactobacillus ubinensis sp. nov., a novel species isolated from the wild ferment of a durian fruit (Durio zibethinus).</title>
        <authorList>
            <person name="Heng Y.C."/>
            <person name="Menon N."/>
            <person name="Chen B."/>
            <person name="Loo B.Z.L."/>
            <person name="Wong G.W.J."/>
            <person name="Lim A.C.H."/>
            <person name="Silvaraju S."/>
            <person name="Kittelmann S."/>
        </authorList>
    </citation>
    <scope>NUCLEOTIDE SEQUENCE [LARGE SCALE GENOMIC DNA]</scope>
    <source>
        <strain evidence="10 11">WILCCON 0076</strain>
    </source>
</reference>
<comment type="caution">
    <text evidence="10">The sequence shown here is derived from an EMBL/GenBank/DDBJ whole genome shotgun (WGS) entry which is preliminary data.</text>
</comment>
<keyword evidence="3" id="KW-1003">Cell membrane</keyword>
<accession>A0A9X2FNX9</accession>
<evidence type="ECO:0000256" key="6">
    <source>
        <dbReference type="ARBA" id="ARBA00022989"/>
    </source>
</evidence>
<feature type="domain" description="Bacterial sugar transferase" evidence="9">
    <location>
        <begin position="7"/>
        <end position="198"/>
    </location>
</feature>
<keyword evidence="6 8" id="KW-1133">Transmembrane helix</keyword>
<evidence type="ECO:0000256" key="8">
    <source>
        <dbReference type="SAM" id="Phobius"/>
    </source>
</evidence>
<evidence type="ECO:0000256" key="7">
    <source>
        <dbReference type="ARBA" id="ARBA00023136"/>
    </source>
</evidence>
<evidence type="ECO:0000256" key="1">
    <source>
        <dbReference type="ARBA" id="ARBA00004236"/>
    </source>
</evidence>
<dbReference type="PANTHER" id="PTHR30576">
    <property type="entry name" value="COLANIC BIOSYNTHESIS UDP-GLUCOSE LIPID CARRIER TRANSFERASE"/>
    <property type="match status" value="1"/>
</dbReference>
<dbReference type="GO" id="GO:0005886">
    <property type="term" value="C:plasma membrane"/>
    <property type="evidence" value="ECO:0007669"/>
    <property type="project" value="UniProtKB-SubCell"/>
</dbReference>
<gene>
    <name evidence="10" type="ORF">LB941_09760</name>
</gene>
<keyword evidence="4 10" id="KW-0808">Transferase</keyword>
<name>A0A9X2FNX9_9LACO</name>
<keyword evidence="5 8" id="KW-0812">Transmembrane</keyword>
<dbReference type="RefSeq" id="WP_253361709.1">
    <property type="nucleotide sequence ID" value="NZ_JAIULA010000021.1"/>
</dbReference>
<proteinExistence type="inferred from homology"/>
<dbReference type="Pfam" id="PF02397">
    <property type="entry name" value="Bac_transf"/>
    <property type="match status" value="1"/>
</dbReference>
<dbReference type="AlphaFoldDB" id="A0A9X2FNX9"/>
<dbReference type="Proteomes" id="UP001139006">
    <property type="component" value="Unassembled WGS sequence"/>
</dbReference>
<evidence type="ECO:0000259" key="9">
    <source>
        <dbReference type="Pfam" id="PF02397"/>
    </source>
</evidence>
<dbReference type="GO" id="GO:0016780">
    <property type="term" value="F:phosphotransferase activity, for other substituted phosphate groups"/>
    <property type="evidence" value="ECO:0007669"/>
    <property type="project" value="TreeGrafter"/>
</dbReference>
<dbReference type="EMBL" id="JAIULA010000021">
    <property type="protein sequence ID" value="MCP0887616.1"/>
    <property type="molecule type" value="Genomic_DNA"/>
</dbReference>
<comment type="subcellular location">
    <subcellularLocation>
        <location evidence="1">Cell membrane</location>
    </subcellularLocation>
</comment>
<sequence length="204" mass="23849">MIYHFIKRLLDIIISLVALVFVLPITILVFVIDCFGDNKGPVFYKQRRIGKGHKPFYIYKYRSMIVEAEKRLYDNKELYDKYVANSYKLPPHEDPRITRFGRFLRKSSLDELPQFLNILKGEMTLIGPRPVVEPELQMYGDKVDKLLSVTPGAMGYWQASGRSSIGYPKRCELELYYVDHASLWFDFKIMLKNIVSIFKTDGAF</sequence>
<evidence type="ECO:0000313" key="10">
    <source>
        <dbReference type="EMBL" id="MCP0887616.1"/>
    </source>
</evidence>
<dbReference type="InterPro" id="IPR003362">
    <property type="entry name" value="Bact_transf"/>
</dbReference>
<dbReference type="PANTHER" id="PTHR30576:SF4">
    <property type="entry name" value="UNDECAPRENYL-PHOSPHATE GALACTOSE PHOSPHOTRANSFERASE"/>
    <property type="match status" value="1"/>
</dbReference>
<evidence type="ECO:0000256" key="2">
    <source>
        <dbReference type="ARBA" id="ARBA00006464"/>
    </source>
</evidence>
<keyword evidence="7 8" id="KW-0472">Membrane</keyword>
<feature type="transmembrane region" description="Helical" evidence="8">
    <location>
        <begin position="12"/>
        <end position="32"/>
    </location>
</feature>
<keyword evidence="11" id="KW-1185">Reference proteome</keyword>